<dbReference type="PROSITE" id="PS00018">
    <property type="entry name" value="EF_HAND_1"/>
    <property type="match status" value="1"/>
</dbReference>
<dbReference type="InterPro" id="IPR006860">
    <property type="entry name" value="FecR"/>
</dbReference>
<sequence>MTAPARVGVIAFAGVLLFASPAAAQPAQSGCTSAPTAQGTQTLRCGAAITIVAESGAKFELRDRNRDGQVDSVELSNKALLLEVPKRPRRTKFDVVTPQAIAAVRGTRWAVDAEGAKTSVFVVDGRVSVARPKGRASVVLGPGEGVDVEASGELTVKRWAPARVAALMSRLGQ</sequence>
<feature type="chain" id="PRO_5006443076" description="FecR protein domain-containing protein" evidence="1">
    <location>
        <begin position="25"/>
        <end position="173"/>
    </location>
</feature>
<evidence type="ECO:0000313" key="3">
    <source>
        <dbReference type="EMBL" id="KRR07242.1"/>
    </source>
</evidence>
<organism evidence="3 4">
    <name type="scientific">Bradyrhizobium jicamae</name>
    <dbReference type="NCBI Taxonomy" id="280332"/>
    <lineage>
        <taxon>Bacteria</taxon>
        <taxon>Pseudomonadati</taxon>
        <taxon>Pseudomonadota</taxon>
        <taxon>Alphaproteobacteria</taxon>
        <taxon>Hyphomicrobiales</taxon>
        <taxon>Nitrobacteraceae</taxon>
        <taxon>Bradyrhizobium</taxon>
    </lineage>
</organism>
<dbReference type="Gene3D" id="2.60.120.1440">
    <property type="match status" value="1"/>
</dbReference>
<keyword evidence="1" id="KW-0732">Signal</keyword>
<dbReference type="Pfam" id="PF04773">
    <property type="entry name" value="FecR"/>
    <property type="match status" value="1"/>
</dbReference>
<keyword evidence="4" id="KW-1185">Reference proteome</keyword>
<accession>A0A0R3LHG1</accession>
<dbReference type="STRING" id="280332.CQ12_00085"/>
<proteinExistence type="predicted"/>
<dbReference type="EMBL" id="LLXZ01000102">
    <property type="protein sequence ID" value="KRR07242.1"/>
    <property type="molecule type" value="Genomic_DNA"/>
</dbReference>
<evidence type="ECO:0000256" key="1">
    <source>
        <dbReference type="SAM" id="SignalP"/>
    </source>
</evidence>
<reference evidence="3 4" key="1">
    <citation type="submission" date="2014-03" db="EMBL/GenBank/DDBJ databases">
        <title>Bradyrhizobium valentinum sp. nov., isolated from effective nodules of Lupinus mariae-josephae, a lupine endemic of basic-lime soils in Eastern Spain.</title>
        <authorList>
            <person name="Duran D."/>
            <person name="Rey L."/>
            <person name="Navarro A."/>
            <person name="Busquets A."/>
            <person name="Imperial J."/>
            <person name="Ruiz-Argueso T."/>
        </authorList>
    </citation>
    <scope>NUCLEOTIDE SEQUENCE [LARGE SCALE GENOMIC DNA]</scope>
    <source>
        <strain evidence="3 4">PAC68</strain>
    </source>
</reference>
<dbReference type="PANTHER" id="PTHR38731:SF3">
    <property type="entry name" value="BLL6125 PROTEIN"/>
    <property type="match status" value="1"/>
</dbReference>
<dbReference type="PANTHER" id="PTHR38731">
    <property type="entry name" value="LIPL45-RELATED LIPOPROTEIN-RELATED"/>
    <property type="match status" value="1"/>
</dbReference>
<dbReference type="AlphaFoldDB" id="A0A0R3LHG1"/>
<evidence type="ECO:0000259" key="2">
    <source>
        <dbReference type="Pfam" id="PF04773"/>
    </source>
</evidence>
<evidence type="ECO:0000313" key="4">
    <source>
        <dbReference type="Proteomes" id="UP000050863"/>
    </source>
</evidence>
<name>A0A0R3LHG1_9BRAD</name>
<protein>
    <recommendedName>
        <fullName evidence="2">FecR protein domain-containing protein</fullName>
    </recommendedName>
</protein>
<feature type="signal peptide" evidence="1">
    <location>
        <begin position="1"/>
        <end position="24"/>
    </location>
</feature>
<dbReference type="Proteomes" id="UP000050863">
    <property type="component" value="Unassembled WGS sequence"/>
</dbReference>
<comment type="caution">
    <text evidence="3">The sequence shown here is derived from an EMBL/GenBank/DDBJ whole genome shotgun (WGS) entry which is preliminary data.</text>
</comment>
<gene>
    <name evidence="3" type="ORF">CQ12_00085</name>
</gene>
<dbReference type="InterPro" id="IPR018247">
    <property type="entry name" value="EF_Hand_1_Ca_BS"/>
</dbReference>
<feature type="domain" description="FecR protein" evidence="2">
    <location>
        <begin position="44"/>
        <end position="127"/>
    </location>
</feature>
<dbReference type="RefSeq" id="WP_057836257.1">
    <property type="nucleotide sequence ID" value="NZ_LLXZ01000102.1"/>
</dbReference>
<dbReference type="OrthoDB" id="7994644at2"/>